<dbReference type="InterPro" id="IPR015421">
    <property type="entry name" value="PyrdxlP-dep_Trfase_major"/>
</dbReference>
<dbReference type="EMBL" id="JBHTFQ010000006">
    <property type="protein sequence ID" value="MFC7704919.1"/>
    <property type="molecule type" value="Genomic_DNA"/>
</dbReference>
<name>A0ABW2UJN4_9RHOB</name>
<reference evidence="5" key="1">
    <citation type="journal article" date="2019" name="Int. J. Syst. Evol. Microbiol.">
        <title>The Global Catalogue of Microorganisms (GCM) 10K type strain sequencing project: providing services to taxonomists for standard genome sequencing and annotation.</title>
        <authorList>
            <consortium name="The Broad Institute Genomics Platform"/>
            <consortium name="The Broad Institute Genome Sequencing Center for Infectious Disease"/>
            <person name="Wu L."/>
            <person name="Ma J."/>
        </authorList>
    </citation>
    <scope>NUCLEOTIDE SEQUENCE [LARGE SCALE GENOMIC DNA]</scope>
    <source>
        <strain evidence="5">CGMCC 1.12750</strain>
    </source>
</reference>
<dbReference type="PANTHER" id="PTHR43713:SF3">
    <property type="entry name" value="GLUTAMATE-1-SEMIALDEHYDE 2,1-AMINOMUTASE 1, CHLOROPLASTIC-RELATED"/>
    <property type="match status" value="1"/>
</dbReference>
<sequence>MDKTDQIAGVARSRITAMTEREARRFARARPYSRARLETGSEAFLHGVPMHWMRDWPQPFPLLIDRAEGARIRDADGHELDDFCLGDTGSMFGHSPAPVAKAIRRQARRGLTYMLPCEEALEVGHLLSERFGPFRWQIATTATDANRFALRVARAVTGRPKVLVFNGCYHGTVDDAMICLDEGRQTIARPGLVGQVADLTRTGVVAEFNDLAGLETLLAAGDVAAVLTEPVMTNCCMVLPEPGFHDGLRALTRAHGTLLILDETHTISSGLGGYTARHGLAPDIFVLGKPVAGGVAASVWGMSFEIAARFAAYDACRPSGHSGMGTTLSANPLQFAAMRATLAEVMTEKAYARMEKGAARLEKGLAKSIARHGAPWHVVRVGARVEFICHPQPLRTGSEAVAAHHPDLEAAIHAALLNRGCLIAPFHNMMLVSPVTTRKQIDRLVAAFDEILTELFA</sequence>
<protein>
    <submittedName>
        <fullName evidence="4">Aspartate aminotransferase family protein</fullName>
    </submittedName>
</protein>
<proteinExistence type="inferred from homology"/>
<dbReference type="InterPro" id="IPR015422">
    <property type="entry name" value="PyrdxlP-dep_Trfase_small"/>
</dbReference>
<keyword evidence="2 3" id="KW-0663">Pyridoxal phosphate</keyword>
<evidence type="ECO:0000256" key="3">
    <source>
        <dbReference type="RuleBase" id="RU003560"/>
    </source>
</evidence>
<keyword evidence="4" id="KW-0032">Aminotransferase</keyword>
<keyword evidence="5" id="KW-1185">Reference proteome</keyword>
<organism evidence="4 5">
    <name type="scientific">Plastorhodobacter daqingensis</name>
    <dbReference type="NCBI Taxonomy" id="1387281"/>
    <lineage>
        <taxon>Bacteria</taxon>
        <taxon>Pseudomonadati</taxon>
        <taxon>Pseudomonadota</taxon>
        <taxon>Alphaproteobacteria</taxon>
        <taxon>Rhodobacterales</taxon>
        <taxon>Paracoccaceae</taxon>
        <taxon>Plastorhodobacter</taxon>
    </lineage>
</organism>
<gene>
    <name evidence="4" type="ORF">ACFQXB_12000</name>
</gene>
<keyword evidence="4" id="KW-0808">Transferase</keyword>
<comment type="cofactor">
    <cofactor evidence="1">
        <name>pyridoxal 5'-phosphate</name>
        <dbReference type="ChEBI" id="CHEBI:597326"/>
    </cofactor>
</comment>
<evidence type="ECO:0000256" key="1">
    <source>
        <dbReference type="ARBA" id="ARBA00001933"/>
    </source>
</evidence>
<dbReference type="Proteomes" id="UP001596516">
    <property type="component" value="Unassembled WGS sequence"/>
</dbReference>
<comment type="caution">
    <text evidence="4">The sequence shown here is derived from an EMBL/GenBank/DDBJ whole genome shotgun (WGS) entry which is preliminary data.</text>
</comment>
<evidence type="ECO:0000313" key="5">
    <source>
        <dbReference type="Proteomes" id="UP001596516"/>
    </source>
</evidence>
<dbReference type="SUPFAM" id="SSF53383">
    <property type="entry name" value="PLP-dependent transferases"/>
    <property type="match status" value="1"/>
</dbReference>
<dbReference type="GO" id="GO:0008483">
    <property type="term" value="F:transaminase activity"/>
    <property type="evidence" value="ECO:0007669"/>
    <property type="project" value="UniProtKB-KW"/>
</dbReference>
<evidence type="ECO:0000256" key="2">
    <source>
        <dbReference type="ARBA" id="ARBA00022898"/>
    </source>
</evidence>
<dbReference type="InterPro" id="IPR005814">
    <property type="entry name" value="Aminotrans_3"/>
</dbReference>
<evidence type="ECO:0000313" key="4">
    <source>
        <dbReference type="EMBL" id="MFC7704919.1"/>
    </source>
</evidence>
<comment type="similarity">
    <text evidence="3">Belongs to the class-III pyridoxal-phosphate-dependent aminotransferase family.</text>
</comment>
<dbReference type="Gene3D" id="3.40.640.10">
    <property type="entry name" value="Type I PLP-dependent aspartate aminotransferase-like (Major domain)"/>
    <property type="match status" value="1"/>
</dbReference>
<dbReference type="InterPro" id="IPR015424">
    <property type="entry name" value="PyrdxlP-dep_Trfase"/>
</dbReference>
<dbReference type="Gene3D" id="3.90.1150.10">
    <property type="entry name" value="Aspartate Aminotransferase, domain 1"/>
    <property type="match status" value="1"/>
</dbReference>
<dbReference type="PANTHER" id="PTHR43713">
    <property type="entry name" value="GLUTAMATE-1-SEMIALDEHYDE 2,1-AMINOMUTASE"/>
    <property type="match status" value="1"/>
</dbReference>
<accession>A0ABW2UJN4</accession>
<dbReference type="NCBIfam" id="NF005453">
    <property type="entry name" value="PRK07046.1"/>
    <property type="match status" value="1"/>
</dbReference>
<dbReference type="Pfam" id="PF00202">
    <property type="entry name" value="Aminotran_3"/>
    <property type="match status" value="1"/>
</dbReference>
<dbReference type="CDD" id="cd00610">
    <property type="entry name" value="OAT_like"/>
    <property type="match status" value="1"/>
</dbReference>
<dbReference type="RefSeq" id="WP_377403873.1">
    <property type="nucleotide sequence ID" value="NZ_JBHTFQ010000006.1"/>
</dbReference>